<dbReference type="SUPFAM" id="SSF48498">
    <property type="entry name" value="Tetracyclin repressor-like, C-terminal domain"/>
    <property type="match status" value="1"/>
</dbReference>
<dbReference type="Pfam" id="PF00440">
    <property type="entry name" value="TetR_N"/>
    <property type="match status" value="1"/>
</dbReference>
<dbReference type="InterPro" id="IPR001647">
    <property type="entry name" value="HTH_TetR"/>
</dbReference>
<dbReference type="PROSITE" id="PS50977">
    <property type="entry name" value="HTH_TETR_2"/>
    <property type="match status" value="1"/>
</dbReference>
<dbReference type="InterPro" id="IPR050109">
    <property type="entry name" value="HTH-type_TetR-like_transc_reg"/>
</dbReference>
<name>A0ABP6URM9_9ACTN</name>
<protein>
    <submittedName>
        <fullName evidence="6">TetR/AcrR family transcriptional regulator</fullName>
    </submittedName>
</protein>
<evidence type="ECO:0000313" key="7">
    <source>
        <dbReference type="Proteomes" id="UP001500301"/>
    </source>
</evidence>
<evidence type="ECO:0000256" key="2">
    <source>
        <dbReference type="ARBA" id="ARBA00023125"/>
    </source>
</evidence>
<dbReference type="Gene3D" id="1.10.357.10">
    <property type="entry name" value="Tetracycline Repressor, domain 2"/>
    <property type="match status" value="1"/>
</dbReference>
<feature type="DNA-binding region" description="H-T-H motif" evidence="4">
    <location>
        <begin position="28"/>
        <end position="47"/>
    </location>
</feature>
<keyword evidence="3" id="KW-0804">Transcription</keyword>
<feature type="domain" description="HTH tetR-type" evidence="5">
    <location>
        <begin position="5"/>
        <end position="65"/>
    </location>
</feature>
<dbReference type="InterPro" id="IPR036271">
    <property type="entry name" value="Tet_transcr_reg_TetR-rel_C_sf"/>
</dbReference>
<accession>A0ABP6URM9</accession>
<comment type="caution">
    <text evidence="6">The sequence shown here is derived from an EMBL/GenBank/DDBJ whole genome shotgun (WGS) entry which is preliminary data.</text>
</comment>
<evidence type="ECO:0000313" key="6">
    <source>
        <dbReference type="EMBL" id="GAA3518691.1"/>
    </source>
</evidence>
<keyword evidence="2 4" id="KW-0238">DNA-binding</keyword>
<dbReference type="EMBL" id="BAABBB010000003">
    <property type="protein sequence ID" value="GAA3518691.1"/>
    <property type="molecule type" value="Genomic_DNA"/>
</dbReference>
<keyword evidence="7" id="KW-1185">Reference proteome</keyword>
<dbReference type="PRINTS" id="PR00455">
    <property type="entry name" value="HTHTETR"/>
</dbReference>
<dbReference type="RefSeq" id="WP_218235021.1">
    <property type="nucleotide sequence ID" value="NZ_BAABBB010000003.1"/>
</dbReference>
<evidence type="ECO:0000256" key="1">
    <source>
        <dbReference type="ARBA" id="ARBA00023015"/>
    </source>
</evidence>
<dbReference type="InterPro" id="IPR041490">
    <property type="entry name" value="KstR2_TetR_C"/>
</dbReference>
<dbReference type="Gene3D" id="1.10.10.60">
    <property type="entry name" value="Homeodomain-like"/>
    <property type="match status" value="1"/>
</dbReference>
<evidence type="ECO:0000256" key="4">
    <source>
        <dbReference type="PROSITE-ProRule" id="PRU00335"/>
    </source>
</evidence>
<organism evidence="6 7">
    <name type="scientific">Nocardioides daeguensis</name>
    <dbReference type="NCBI Taxonomy" id="908359"/>
    <lineage>
        <taxon>Bacteria</taxon>
        <taxon>Bacillati</taxon>
        <taxon>Actinomycetota</taxon>
        <taxon>Actinomycetes</taxon>
        <taxon>Propionibacteriales</taxon>
        <taxon>Nocardioidaceae</taxon>
        <taxon>Nocardioides</taxon>
    </lineage>
</organism>
<gene>
    <name evidence="6" type="ORF">GCM10022263_03030</name>
</gene>
<sequence length="207" mass="21147">MRQVPAKLASKLYGAAELIAERGLADAKVDEIADAAGIPKATLYYYFSGKDEVLAFLLADMLELIAGEGGTAASAPGSARDRLESAVEAQLAVMLDHPAVCRALVGDLGRATRLPELAAALQEAFHRPIASLLAEGVSDGTLRPVEDPGAVALSIFGAITVTGLSVAVEGSSNDSATDAARIAASICDLMLNGLATTPANTGLEGDR</sequence>
<dbReference type="Proteomes" id="UP001500301">
    <property type="component" value="Unassembled WGS sequence"/>
</dbReference>
<keyword evidence="1" id="KW-0805">Transcription regulation</keyword>
<dbReference type="PANTHER" id="PTHR30055">
    <property type="entry name" value="HTH-TYPE TRANSCRIPTIONAL REGULATOR RUTR"/>
    <property type="match status" value="1"/>
</dbReference>
<proteinExistence type="predicted"/>
<dbReference type="SUPFAM" id="SSF46689">
    <property type="entry name" value="Homeodomain-like"/>
    <property type="match status" value="1"/>
</dbReference>
<reference evidence="7" key="1">
    <citation type="journal article" date="2019" name="Int. J. Syst. Evol. Microbiol.">
        <title>The Global Catalogue of Microorganisms (GCM) 10K type strain sequencing project: providing services to taxonomists for standard genome sequencing and annotation.</title>
        <authorList>
            <consortium name="The Broad Institute Genomics Platform"/>
            <consortium name="The Broad Institute Genome Sequencing Center for Infectious Disease"/>
            <person name="Wu L."/>
            <person name="Ma J."/>
        </authorList>
    </citation>
    <scope>NUCLEOTIDE SEQUENCE [LARGE SCALE GENOMIC DNA]</scope>
    <source>
        <strain evidence="7">JCM 17460</strain>
    </source>
</reference>
<evidence type="ECO:0000259" key="5">
    <source>
        <dbReference type="PROSITE" id="PS50977"/>
    </source>
</evidence>
<dbReference type="Pfam" id="PF17932">
    <property type="entry name" value="TetR_C_24"/>
    <property type="match status" value="1"/>
</dbReference>
<dbReference type="PANTHER" id="PTHR30055:SF234">
    <property type="entry name" value="HTH-TYPE TRANSCRIPTIONAL REGULATOR BETI"/>
    <property type="match status" value="1"/>
</dbReference>
<evidence type="ECO:0000256" key="3">
    <source>
        <dbReference type="ARBA" id="ARBA00023163"/>
    </source>
</evidence>
<dbReference type="InterPro" id="IPR009057">
    <property type="entry name" value="Homeodomain-like_sf"/>
</dbReference>